<feature type="domain" description="Mannose-1-phosphate guanyltransferase C-terminal" evidence="20">
    <location>
        <begin position="270"/>
        <end position="353"/>
    </location>
</feature>
<dbReference type="InterPro" id="IPR050065">
    <property type="entry name" value="GlmU-like"/>
</dbReference>
<dbReference type="CDD" id="cd03353">
    <property type="entry name" value="LbH_GlmU_C"/>
    <property type="match status" value="1"/>
</dbReference>
<dbReference type="GO" id="GO:0003977">
    <property type="term" value="F:UDP-N-acetylglucosamine diphosphorylase activity"/>
    <property type="evidence" value="ECO:0007669"/>
    <property type="project" value="UniProtKB-UniRule"/>
</dbReference>
<dbReference type="GO" id="GO:0009252">
    <property type="term" value="P:peptidoglycan biosynthetic process"/>
    <property type="evidence" value="ECO:0007669"/>
    <property type="project" value="UniProtKB-UniRule"/>
</dbReference>
<dbReference type="GO" id="GO:0008360">
    <property type="term" value="P:regulation of cell shape"/>
    <property type="evidence" value="ECO:0007669"/>
    <property type="project" value="UniProtKB-KW"/>
</dbReference>
<dbReference type="FunFam" id="3.90.550.10:FF:000006">
    <property type="entry name" value="Bifunctional protein GlmU"/>
    <property type="match status" value="1"/>
</dbReference>
<organism evidence="21 22">
    <name type="scientific">Candidatus Pantoea deserta</name>
    <dbReference type="NCBI Taxonomy" id="1869313"/>
    <lineage>
        <taxon>Bacteria</taxon>
        <taxon>Pseudomonadati</taxon>
        <taxon>Pseudomonadota</taxon>
        <taxon>Gammaproteobacteria</taxon>
        <taxon>Enterobacterales</taxon>
        <taxon>Erwiniaceae</taxon>
        <taxon>Pantoea</taxon>
    </lineage>
</organism>
<comment type="cofactor">
    <cofactor evidence="18">
        <name>Mg(2+)</name>
        <dbReference type="ChEBI" id="CHEBI:18420"/>
    </cofactor>
    <text evidence="18">Binds 1 Mg(2+) ion per subunit.</text>
</comment>
<feature type="binding site" evidence="18">
    <location>
        <begin position="11"/>
        <end position="14"/>
    </location>
    <ligand>
        <name>UDP-N-acetyl-alpha-D-glucosamine</name>
        <dbReference type="ChEBI" id="CHEBI:57705"/>
    </ligand>
</feature>
<feature type="binding site" evidence="18">
    <location>
        <position position="333"/>
    </location>
    <ligand>
        <name>UDP-N-acetyl-alpha-D-glucosamine</name>
        <dbReference type="ChEBI" id="CHEBI:57705"/>
    </ligand>
</feature>
<dbReference type="Proteomes" id="UP000281332">
    <property type="component" value="Unassembled WGS sequence"/>
</dbReference>
<keyword evidence="6 18" id="KW-0548">Nucleotidyltransferase</keyword>
<feature type="binding site" evidence="18">
    <location>
        <position position="377"/>
    </location>
    <ligand>
        <name>UDP-N-acetyl-alpha-D-glucosamine</name>
        <dbReference type="ChEBI" id="CHEBI:57705"/>
    </ligand>
</feature>
<dbReference type="InterPro" id="IPR056729">
    <property type="entry name" value="GMPPB_C"/>
</dbReference>
<keyword evidence="9 18" id="KW-0460">Magnesium</keyword>
<dbReference type="FunFam" id="2.160.10.10:FF:000011">
    <property type="entry name" value="Bifunctional protein GlmU"/>
    <property type="match status" value="1"/>
</dbReference>
<evidence type="ECO:0000256" key="3">
    <source>
        <dbReference type="ARBA" id="ARBA00007947"/>
    </source>
</evidence>
<evidence type="ECO:0000259" key="20">
    <source>
        <dbReference type="Pfam" id="PF25087"/>
    </source>
</evidence>
<feature type="binding site" evidence="18">
    <location>
        <position position="380"/>
    </location>
    <ligand>
        <name>acetyl-CoA</name>
        <dbReference type="ChEBI" id="CHEBI:57288"/>
    </ligand>
</feature>
<comment type="function">
    <text evidence="17 18">Catalyzes the last two sequential reactions in the de novo biosynthetic pathway for UDP-N-acetylglucosamine (UDP-GlcNAc). The C-terminal domain catalyzes the transfer of acetyl group from acetyl coenzyme A to glucosamine-1-phosphate (GlcN-1-P) to produce N-acetylglucosamine-1-phosphate (GlcNAc-1-P), which is converted into UDP-GlcNAc by the transfer of uridine 5-monophosphate (from uridine 5-triphosphate), a reaction catalyzed by the N-terminal domain.</text>
</comment>
<dbReference type="GO" id="GO:0005737">
    <property type="term" value="C:cytoplasm"/>
    <property type="evidence" value="ECO:0007669"/>
    <property type="project" value="UniProtKB-SubCell"/>
</dbReference>
<feature type="active site" description="Proton acceptor" evidence="18">
    <location>
        <position position="363"/>
    </location>
</feature>
<comment type="similarity">
    <text evidence="2 18">In the C-terminal section; belongs to the transferase hexapeptide repeat family.</text>
</comment>
<dbReference type="UniPathway" id="UPA00113">
    <property type="reaction ID" value="UER00532"/>
</dbReference>
<evidence type="ECO:0000256" key="18">
    <source>
        <dbReference type="HAMAP-Rule" id="MF_01631"/>
    </source>
</evidence>
<evidence type="ECO:0000256" key="10">
    <source>
        <dbReference type="ARBA" id="ARBA00022960"/>
    </source>
</evidence>
<comment type="similarity">
    <text evidence="3 18">In the N-terminal section; belongs to the N-acetylglucosamine-1-phosphate uridyltransferase family.</text>
</comment>
<dbReference type="RefSeq" id="WP_123802152.1">
    <property type="nucleotide sequence ID" value="NZ_RMVG01000015.1"/>
</dbReference>
<dbReference type="Pfam" id="PF25087">
    <property type="entry name" value="GMPPB_C"/>
    <property type="match status" value="1"/>
</dbReference>
<evidence type="ECO:0000256" key="1">
    <source>
        <dbReference type="ARBA" id="ARBA00004496"/>
    </source>
</evidence>
<dbReference type="InterPro" id="IPR005882">
    <property type="entry name" value="Bifunctional_GlmU"/>
</dbReference>
<dbReference type="PANTHER" id="PTHR43584">
    <property type="entry name" value="NUCLEOTIDYL TRANSFERASE"/>
    <property type="match status" value="1"/>
</dbReference>
<keyword evidence="7 18" id="KW-0479">Metal-binding</keyword>
<dbReference type="GO" id="GO:0000287">
    <property type="term" value="F:magnesium ion binding"/>
    <property type="evidence" value="ECO:0007669"/>
    <property type="project" value="UniProtKB-UniRule"/>
</dbReference>
<feature type="binding site" evidence="18">
    <location>
        <begin position="81"/>
        <end position="82"/>
    </location>
    <ligand>
        <name>UDP-N-acetyl-alpha-D-glucosamine</name>
        <dbReference type="ChEBI" id="CHEBI:57705"/>
    </ligand>
</feature>
<evidence type="ECO:0000256" key="8">
    <source>
        <dbReference type="ARBA" id="ARBA00022737"/>
    </source>
</evidence>
<evidence type="ECO:0000256" key="12">
    <source>
        <dbReference type="ARBA" id="ARBA00023268"/>
    </source>
</evidence>
<feature type="binding site" evidence="18">
    <location>
        <position position="227"/>
    </location>
    <ligand>
        <name>Mg(2+)</name>
        <dbReference type="ChEBI" id="CHEBI:18420"/>
    </ligand>
</feature>
<dbReference type="GO" id="GO:0016020">
    <property type="term" value="C:membrane"/>
    <property type="evidence" value="ECO:0007669"/>
    <property type="project" value="GOC"/>
</dbReference>
<comment type="caution">
    <text evidence="21">The sequence shown here is derived from an EMBL/GenBank/DDBJ whole genome shotgun (WGS) entry which is preliminary data.</text>
</comment>
<dbReference type="OrthoDB" id="9775031at2"/>
<reference evidence="21 22" key="1">
    <citation type="submission" date="2018-11" db="EMBL/GenBank/DDBJ databases">
        <title>Whole genome sequencing of Pantoea sp. RIT388.</title>
        <authorList>
            <person name="Gan H.M."/>
            <person name="Hudson A.O."/>
        </authorList>
    </citation>
    <scope>NUCLEOTIDE SEQUENCE [LARGE SCALE GENOMIC DNA]</scope>
    <source>
        <strain evidence="21 22">RIT388</strain>
    </source>
</reference>
<feature type="region of interest" description="N-acetyltransferase" evidence="18">
    <location>
        <begin position="251"/>
        <end position="456"/>
    </location>
</feature>
<dbReference type="InterPro" id="IPR025877">
    <property type="entry name" value="MobA-like_NTP_Trfase"/>
</dbReference>
<gene>
    <name evidence="18 21" type="primary">glmU</name>
    <name evidence="21" type="ORF">BBB56_17245</name>
</gene>
<comment type="pathway">
    <text evidence="18">Nucleotide-sugar biosynthesis; UDP-N-acetyl-alpha-D-glucosamine biosynthesis; N-acetyl-alpha-D-glucosamine 1-phosphate from alpha-D-glucosamine 6-phosphate (route II): step 2/2.</text>
</comment>
<dbReference type="SUPFAM" id="SSF53448">
    <property type="entry name" value="Nucleotide-diphospho-sugar transferases"/>
    <property type="match status" value="1"/>
</dbReference>
<dbReference type="Gene3D" id="3.90.550.10">
    <property type="entry name" value="Spore Coat Polysaccharide Biosynthesis Protein SpsA, Chain A"/>
    <property type="match status" value="1"/>
</dbReference>
<dbReference type="InterPro" id="IPR018357">
    <property type="entry name" value="Hexapep_transf_CS"/>
</dbReference>
<evidence type="ECO:0000256" key="5">
    <source>
        <dbReference type="ARBA" id="ARBA00022679"/>
    </source>
</evidence>
<feature type="binding site" evidence="18">
    <location>
        <position position="105"/>
    </location>
    <ligand>
        <name>Mg(2+)</name>
        <dbReference type="ChEBI" id="CHEBI:18420"/>
    </ligand>
</feature>
<evidence type="ECO:0000256" key="14">
    <source>
        <dbReference type="ARBA" id="ARBA00023316"/>
    </source>
</evidence>
<feature type="binding site" evidence="18">
    <location>
        <position position="227"/>
    </location>
    <ligand>
        <name>UDP-N-acetyl-alpha-D-glucosamine</name>
        <dbReference type="ChEBI" id="CHEBI:57705"/>
    </ligand>
</feature>
<comment type="subcellular location">
    <subcellularLocation>
        <location evidence="1 18">Cytoplasm</location>
    </subcellularLocation>
</comment>
<dbReference type="PANTHER" id="PTHR43584:SF3">
    <property type="entry name" value="BIFUNCTIONAL PROTEIN GLMU"/>
    <property type="match status" value="1"/>
</dbReference>
<dbReference type="NCBIfam" id="TIGR01173">
    <property type="entry name" value="glmU"/>
    <property type="match status" value="1"/>
</dbReference>
<feature type="binding site" evidence="18">
    <location>
        <position position="405"/>
    </location>
    <ligand>
        <name>acetyl-CoA</name>
        <dbReference type="ChEBI" id="CHEBI:57288"/>
    </ligand>
</feature>
<dbReference type="SUPFAM" id="SSF51161">
    <property type="entry name" value="Trimeric LpxA-like enzymes"/>
    <property type="match status" value="1"/>
</dbReference>
<dbReference type="UniPathway" id="UPA00973"/>
<keyword evidence="14 18" id="KW-0961">Cell wall biogenesis/degradation</keyword>
<feature type="binding site" evidence="18">
    <location>
        <position position="351"/>
    </location>
    <ligand>
        <name>UDP-N-acetyl-alpha-D-glucosamine</name>
        <dbReference type="ChEBI" id="CHEBI:57705"/>
    </ligand>
</feature>
<dbReference type="EC" id="2.3.1.157" evidence="18"/>
<feature type="region of interest" description="Pyrophosphorylase" evidence="18">
    <location>
        <begin position="1"/>
        <end position="229"/>
    </location>
</feature>
<feature type="binding site" evidence="18">
    <location>
        <position position="440"/>
    </location>
    <ligand>
        <name>acetyl-CoA</name>
        <dbReference type="ChEBI" id="CHEBI:57288"/>
    </ligand>
</feature>
<evidence type="ECO:0000256" key="15">
    <source>
        <dbReference type="ARBA" id="ARBA00048247"/>
    </source>
</evidence>
<dbReference type="CDD" id="cd02540">
    <property type="entry name" value="GT2_GlmU_N_bac"/>
    <property type="match status" value="1"/>
</dbReference>
<evidence type="ECO:0000256" key="16">
    <source>
        <dbReference type="ARBA" id="ARBA00048493"/>
    </source>
</evidence>
<comment type="pathway">
    <text evidence="18">Nucleotide-sugar biosynthesis; UDP-N-acetyl-alpha-D-glucosamine biosynthesis; UDP-N-acetyl-alpha-D-glucosamine from N-acetyl-alpha-D-glucosamine 1-phosphate: step 1/1.</text>
</comment>
<evidence type="ECO:0000256" key="9">
    <source>
        <dbReference type="ARBA" id="ARBA00022842"/>
    </source>
</evidence>
<dbReference type="GO" id="GO:0000902">
    <property type="term" value="P:cell morphogenesis"/>
    <property type="evidence" value="ECO:0007669"/>
    <property type="project" value="UniProtKB-UniRule"/>
</dbReference>
<feature type="binding site" evidence="18">
    <location>
        <position position="154"/>
    </location>
    <ligand>
        <name>UDP-N-acetyl-alpha-D-glucosamine</name>
        <dbReference type="ChEBI" id="CHEBI:57705"/>
    </ligand>
</feature>
<feature type="binding site" evidence="18">
    <location>
        <position position="140"/>
    </location>
    <ligand>
        <name>UDP-N-acetyl-alpha-D-glucosamine</name>
        <dbReference type="ChEBI" id="CHEBI:57705"/>
    </ligand>
</feature>
<keyword evidence="13 18" id="KW-0012">Acyltransferase</keyword>
<keyword evidence="5 18" id="KW-0808">Transferase</keyword>
<feature type="binding site" evidence="18">
    <location>
        <begin position="103"/>
        <end position="105"/>
    </location>
    <ligand>
        <name>UDP-N-acetyl-alpha-D-glucosamine</name>
        <dbReference type="ChEBI" id="CHEBI:57705"/>
    </ligand>
</feature>
<dbReference type="Gene3D" id="2.160.10.10">
    <property type="entry name" value="Hexapeptide repeat proteins"/>
    <property type="match status" value="1"/>
</dbReference>
<keyword evidence="10 18" id="KW-0133">Cell shape</keyword>
<keyword evidence="12 18" id="KW-0511">Multifunctional enzyme</keyword>
<dbReference type="AlphaFoldDB" id="A0A3N4NZ83"/>
<evidence type="ECO:0000259" key="19">
    <source>
        <dbReference type="Pfam" id="PF12804"/>
    </source>
</evidence>
<dbReference type="PROSITE" id="PS00101">
    <property type="entry name" value="HEXAPEP_TRANSFERASES"/>
    <property type="match status" value="1"/>
</dbReference>
<keyword evidence="8 18" id="KW-0677">Repeat</keyword>
<dbReference type="HAMAP" id="MF_01631">
    <property type="entry name" value="GlmU"/>
    <property type="match status" value="1"/>
</dbReference>
<dbReference type="GO" id="GO:0006048">
    <property type="term" value="P:UDP-N-acetylglucosamine biosynthetic process"/>
    <property type="evidence" value="ECO:0007669"/>
    <property type="project" value="UniProtKB-UniPathway"/>
</dbReference>
<evidence type="ECO:0000256" key="2">
    <source>
        <dbReference type="ARBA" id="ARBA00007707"/>
    </source>
</evidence>
<evidence type="ECO:0000313" key="22">
    <source>
        <dbReference type="Proteomes" id="UP000281332"/>
    </source>
</evidence>
<dbReference type="InterPro" id="IPR038009">
    <property type="entry name" value="GlmU_C_LbH"/>
</dbReference>
<dbReference type="GO" id="GO:0019134">
    <property type="term" value="F:glucosamine-1-phosphate N-acetyltransferase activity"/>
    <property type="evidence" value="ECO:0007669"/>
    <property type="project" value="UniProtKB-UniRule"/>
</dbReference>
<feature type="binding site" evidence="18">
    <location>
        <position position="366"/>
    </location>
    <ligand>
        <name>UDP-N-acetyl-alpha-D-glucosamine</name>
        <dbReference type="ChEBI" id="CHEBI:57705"/>
    </ligand>
</feature>
<protein>
    <recommendedName>
        <fullName evidence="18">Bifunctional protein GlmU</fullName>
    </recommendedName>
    <domain>
        <recommendedName>
            <fullName evidence="18">UDP-N-acetylglucosamine pyrophosphorylase</fullName>
            <ecNumber evidence="18">2.7.7.23</ecNumber>
        </recommendedName>
        <alternativeName>
            <fullName evidence="18">N-acetylglucosamine-1-phosphate uridyltransferase</fullName>
        </alternativeName>
    </domain>
    <domain>
        <recommendedName>
            <fullName evidence="18">Glucosamine-1-phosphate N-acetyltransferase</fullName>
            <ecNumber evidence="18">2.3.1.157</ecNumber>
        </recommendedName>
    </domain>
</protein>
<feature type="binding site" evidence="18">
    <location>
        <position position="25"/>
    </location>
    <ligand>
        <name>UDP-N-acetyl-alpha-D-glucosamine</name>
        <dbReference type="ChEBI" id="CHEBI:57705"/>
    </ligand>
</feature>
<feature type="region of interest" description="Linker" evidence="18">
    <location>
        <begin position="230"/>
        <end position="250"/>
    </location>
</feature>
<keyword evidence="11 18" id="KW-0573">Peptidoglycan synthesis</keyword>
<evidence type="ECO:0000256" key="13">
    <source>
        <dbReference type="ARBA" id="ARBA00023315"/>
    </source>
</evidence>
<feature type="binding site" evidence="18">
    <location>
        <position position="423"/>
    </location>
    <ligand>
        <name>acetyl-CoA</name>
        <dbReference type="ChEBI" id="CHEBI:57288"/>
    </ligand>
</feature>
<feature type="domain" description="MobA-like NTP transferase" evidence="19">
    <location>
        <begin position="8"/>
        <end position="125"/>
    </location>
</feature>
<proteinExistence type="inferred from homology"/>
<dbReference type="NCBIfam" id="NF006986">
    <property type="entry name" value="PRK09451.1"/>
    <property type="match status" value="1"/>
</dbReference>
<comment type="subunit">
    <text evidence="18">Homotrimer.</text>
</comment>
<comment type="catalytic activity">
    <reaction evidence="16 18">
        <text>N-acetyl-alpha-D-glucosamine 1-phosphate + UTP + H(+) = UDP-N-acetyl-alpha-D-glucosamine + diphosphate</text>
        <dbReference type="Rhea" id="RHEA:13509"/>
        <dbReference type="ChEBI" id="CHEBI:15378"/>
        <dbReference type="ChEBI" id="CHEBI:33019"/>
        <dbReference type="ChEBI" id="CHEBI:46398"/>
        <dbReference type="ChEBI" id="CHEBI:57705"/>
        <dbReference type="ChEBI" id="CHEBI:57776"/>
        <dbReference type="EC" id="2.7.7.23"/>
    </reaction>
</comment>
<keyword evidence="22" id="KW-1185">Reference proteome</keyword>
<dbReference type="InterPro" id="IPR011004">
    <property type="entry name" value="Trimer_LpxA-like_sf"/>
</dbReference>
<feature type="binding site" evidence="18">
    <location>
        <position position="76"/>
    </location>
    <ligand>
        <name>UDP-N-acetyl-alpha-D-glucosamine</name>
        <dbReference type="ChEBI" id="CHEBI:57705"/>
    </ligand>
</feature>
<dbReference type="Pfam" id="PF12804">
    <property type="entry name" value="NTP_transf_3"/>
    <property type="match status" value="1"/>
</dbReference>
<sequence>MSNSAMSVVILAAGKGTRMYSDLPKVLHTLAGKPMVQHVIDAATGLGANHIHLVYGHGGDRLKAVLTEPSLNWVLQAEQLGTGHAMQQAAPAFADDEDILMLYGDVPLISQQTLQRLRDARPQGGIGLLTVVLDNPSGYGRIMRENDAIVGIVEQKDASPEQLKITEINTGILIANGGDLKRWLAQLTNNNAQGEYYITDIIALAHQEGRRINAVHPARVSETDGVNNRLQLATLERVYQSEQAEKLLLAGVMLRDPARFDLRGTLNHGRDVEIDTNVIIEGEVTLGNRVKIGAGCIIKNSVIGDDCEISPYSVIEQANLAADCTVGPFARLRPGSELAQAAHVGNFVEMKKATLGKGSKAGHLSYLGDAEIGANVNIGAGTITCNYDGANKSKTLIGDNVFVGSDTQLVAPVSVAAGATIAAGTTVMQDVTDAVLVYNRKEQNSKAGWQRPVKKK</sequence>
<evidence type="ECO:0000256" key="4">
    <source>
        <dbReference type="ARBA" id="ARBA00022490"/>
    </source>
</evidence>
<name>A0A3N4NZ83_9GAMM</name>
<dbReference type="EC" id="2.7.7.23" evidence="18"/>
<evidence type="ECO:0000256" key="17">
    <source>
        <dbReference type="ARBA" id="ARBA00049628"/>
    </source>
</evidence>
<evidence type="ECO:0000313" key="21">
    <source>
        <dbReference type="EMBL" id="RPD97560.1"/>
    </source>
</evidence>
<evidence type="ECO:0000256" key="11">
    <source>
        <dbReference type="ARBA" id="ARBA00022984"/>
    </source>
</evidence>
<evidence type="ECO:0000256" key="7">
    <source>
        <dbReference type="ARBA" id="ARBA00022723"/>
    </source>
</evidence>
<comment type="pathway">
    <text evidence="18">Bacterial outer membrane biogenesis; LPS lipid A biosynthesis.</text>
</comment>
<feature type="binding site" evidence="18">
    <location>
        <position position="169"/>
    </location>
    <ligand>
        <name>UDP-N-acetyl-alpha-D-glucosamine</name>
        <dbReference type="ChEBI" id="CHEBI:57705"/>
    </ligand>
</feature>
<dbReference type="InterPro" id="IPR029044">
    <property type="entry name" value="Nucleotide-diphossugar_trans"/>
</dbReference>
<dbReference type="GO" id="GO:0009245">
    <property type="term" value="P:lipid A biosynthetic process"/>
    <property type="evidence" value="ECO:0007669"/>
    <property type="project" value="UniProtKB-UniRule"/>
</dbReference>
<keyword evidence="4 18" id="KW-0963">Cytoplasm</keyword>
<dbReference type="GO" id="GO:0071555">
    <property type="term" value="P:cell wall organization"/>
    <property type="evidence" value="ECO:0007669"/>
    <property type="project" value="UniProtKB-KW"/>
</dbReference>
<dbReference type="EMBL" id="RMVG01000015">
    <property type="protein sequence ID" value="RPD97560.1"/>
    <property type="molecule type" value="Genomic_DNA"/>
</dbReference>
<accession>A0A3N4NZ83</accession>
<feature type="binding site" evidence="18">
    <location>
        <begin position="386"/>
        <end position="387"/>
    </location>
    <ligand>
        <name>acetyl-CoA</name>
        <dbReference type="ChEBI" id="CHEBI:57288"/>
    </ligand>
</feature>
<evidence type="ECO:0000256" key="6">
    <source>
        <dbReference type="ARBA" id="ARBA00022695"/>
    </source>
</evidence>
<comment type="catalytic activity">
    <reaction evidence="15 18">
        <text>alpha-D-glucosamine 1-phosphate + acetyl-CoA = N-acetyl-alpha-D-glucosamine 1-phosphate + CoA + H(+)</text>
        <dbReference type="Rhea" id="RHEA:13725"/>
        <dbReference type="ChEBI" id="CHEBI:15378"/>
        <dbReference type="ChEBI" id="CHEBI:57287"/>
        <dbReference type="ChEBI" id="CHEBI:57288"/>
        <dbReference type="ChEBI" id="CHEBI:57776"/>
        <dbReference type="ChEBI" id="CHEBI:58516"/>
        <dbReference type="EC" id="2.3.1.157"/>
    </reaction>
</comment>